<evidence type="ECO:0000256" key="9">
    <source>
        <dbReference type="ARBA" id="ARBA00023136"/>
    </source>
</evidence>
<dbReference type="SUPFAM" id="SSF56935">
    <property type="entry name" value="Porins"/>
    <property type="match status" value="1"/>
</dbReference>
<keyword evidence="3" id="KW-0813">Transport</keyword>
<evidence type="ECO:0000313" key="13">
    <source>
        <dbReference type="EMBL" id="TKB51322.1"/>
    </source>
</evidence>
<sequence length="341" mass="35997">MLKRTPALSAAALLVAASFGAQAQMPTFYGDLNISVTDSDTGYTTQITNGDTGTVLENNSSNVGIKGTHDINGALKLVYKVELGINGWDQKDGGKDALSSRNTYFGLAGGFGEVVFGKNDTAFKNSEGGVDAFGNLNADIAMILPGQDRVGDGITYVLPKVDLLTGKLTYILEDDNADKTSDDGDNYALFLGYGDKGLKKANFYVGGGYVDGISGLTAWRLTGQVKIADLALGAIYQSSEATSDSSVESDGYIVSAKYPLGNFMLKAQYGYEDGALGTFGKKAQGVTAGTVEDVTNFTVGGDYTLSKSAYLYAHYANYEASVKGAADIDDDVMTLGLRYRF</sequence>
<dbReference type="InterPro" id="IPR023614">
    <property type="entry name" value="Porin_dom_sf"/>
</dbReference>
<dbReference type="RefSeq" id="WP_136850768.1">
    <property type="nucleotide sequence ID" value="NZ_SWCI01000001.1"/>
</dbReference>
<dbReference type="InterPro" id="IPR050298">
    <property type="entry name" value="Gram-neg_bact_OMP"/>
</dbReference>
<comment type="caution">
    <text evidence="13">The sequence shown here is derived from an EMBL/GenBank/DDBJ whole genome shotgun (WGS) entry which is preliminary data.</text>
</comment>
<keyword evidence="14" id="KW-1185">Reference proteome</keyword>
<keyword evidence="6 11" id="KW-0732">Signal</keyword>
<dbReference type="GO" id="GO:0009279">
    <property type="term" value="C:cell outer membrane"/>
    <property type="evidence" value="ECO:0007669"/>
    <property type="project" value="UniProtKB-SubCell"/>
</dbReference>
<keyword evidence="9" id="KW-0472">Membrane</keyword>
<keyword evidence="8" id="KW-0626">Porin</keyword>
<keyword evidence="10" id="KW-0998">Cell outer membrane</keyword>
<evidence type="ECO:0000259" key="12">
    <source>
        <dbReference type="Pfam" id="PF13609"/>
    </source>
</evidence>
<keyword evidence="5" id="KW-0812">Transmembrane</keyword>
<evidence type="ECO:0000313" key="14">
    <source>
        <dbReference type="Proteomes" id="UP000305674"/>
    </source>
</evidence>
<evidence type="ECO:0000256" key="11">
    <source>
        <dbReference type="SAM" id="SignalP"/>
    </source>
</evidence>
<dbReference type="OrthoDB" id="6251156at2"/>
<evidence type="ECO:0000256" key="10">
    <source>
        <dbReference type="ARBA" id="ARBA00023237"/>
    </source>
</evidence>
<protein>
    <submittedName>
        <fullName evidence="13">Porin</fullName>
    </submittedName>
</protein>
<evidence type="ECO:0000256" key="6">
    <source>
        <dbReference type="ARBA" id="ARBA00022729"/>
    </source>
</evidence>
<comment type="subcellular location">
    <subcellularLocation>
        <location evidence="1">Cell outer membrane</location>
        <topology evidence="1">Multi-pass membrane protein</topology>
    </subcellularLocation>
</comment>
<accession>A0A4U1BJG0</accession>
<feature type="domain" description="Porin" evidence="12">
    <location>
        <begin position="10"/>
        <end position="320"/>
    </location>
</feature>
<organism evidence="13 14">
    <name type="scientific">Ferrimonas sediminicola</name>
    <dbReference type="NCBI Taxonomy" id="2569538"/>
    <lineage>
        <taxon>Bacteria</taxon>
        <taxon>Pseudomonadati</taxon>
        <taxon>Pseudomonadota</taxon>
        <taxon>Gammaproteobacteria</taxon>
        <taxon>Alteromonadales</taxon>
        <taxon>Ferrimonadaceae</taxon>
        <taxon>Ferrimonas</taxon>
    </lineage>
</organism>
<evidence type="ECO:0000256" key="2">
    <source>
        <dbReference type="ARBA" id="ARBA00011233"/>
    </source>
</evidence>
<evidence type="ECO:0000256" key="4">
    <source>
        <dbReference type="ARBA" id="ARBA00022452"/>
    </source>
</evidence>
<evidence type="ECO:0000256" key="7">
    <source>
        <dbReference type="ARBA" id="ARBA00023065"/>
    </source>
</evidence>
<evidence type="ECO:0000256" key="8">
    <source>
        <dbReference type="ARBA" id="ARBA00023114"/>
    </source>
</evidence>
<feature type="signal peptide" evidence="11">
    <location>
        <begin position="1"/>
        <end position="23"/>
    </location>
</feature>
<dbReference type="Gene3D" id="2.40.160.10">
    <property type="entry name" value="Porin"/>
    <property type="match status" value="1"/>
</dbReference>
<keyword evidence="4" id="KW-1134">Transmembrane beta strand</keyword>
<dbReference type="EMBL" id="SWCI01000001">
    <property type="protein sequence ID" value="TKB51322.1"/>
    <property type="molecule type" value="Genomic_DNA"/>
</dbReference>
<dbReference type="PANTHER" id="PTHR34501:SF9">
    <property type="entry name" value="MAJOR OUTER MEMBRANE PROTEIN P.IA"/>
    <property type="match status" value="1"/>
</dbReference>
<reference evidence="13 14" key="1">
    <citation type="submission" date="2019-04" db="EMBL/GenBank/DDBJ databases">
        <authorList>
            <person name="Hwang J.C."/>
        </authorList>
    </citation>
    <scope>NUCLEOTIDE SEQUENCE [LARGE SCALE GENOMIC DNA]</scope>
    <source>
        <strain evidence="13 14">IMCC35001</strain>
    </source>
</reference>
<evidence type="ECO:0000256" key="1">
    <source>
        <dbReference type="ARBA" id="ARBA00004571"/>
    </source>
</evidence>
<dbReference type="GO" id="GO:0006811">
    <property type="term" value="P:monoatomic ion transport"/>
    <property type="evidence" value="ECO:0007669"/>
    <property type="project" value="UniProtKB-KW"/>
</dbReference>
<keyword evidence="7" id="KW-0406">Ion transport</keyword>
<dbReference type="GO" id="GO:0015288">
    <property type="term" value="F:porin activity"/>
    <property type="evidence" value="ECO:0007669"/>
    <property type="project" value="UniProtKB-KW"/>
</dbReference>
<dbReference type="GO" id="GO:0046930">
    <property type="term" value="C:pore complex"/>
    <property type="evidence" value="ECO:0007669"/>
    <property type="project" value="UniProtKB-KW"/>
</dbReference>
<dbReference type="Pfam" id="PF13609">
    <property type="entry name" value="Porin_4"/>
    <property type="match status" value="1"/>
</dbReference>
<dbReference type="InterPro" id="IPR033900">
    <property type="entry name" value="Gram_neg_porin_domain"/>
</dbReference>
<evidence type="ECO:0000256" key="5">
    <source>
        <dbReference type="ARBA" id="ARBA00022692"/>
    </source>
</evidence>
<evidence type="ECO:0000256" key="3">
    <source>
        <dbReference type="ARBA" id="ARBA00022448"/>
    </source>
</evidence>
<proteinExistence type="predicted"/>
<dbReference type="AlphaFoldDB" id="A0A4U1BJG0"/>
<name>A0A4U1BJG0_9GAMM</name>
<feature type="chain" id="PRO_5020655625" evidence="11">
    <location>
        <begin position="24"/>
        <end position="341"/>
    </location>
</feature>
<gene>
    <name evidence="13" type="ORF">FCL40_01835</name>
</gene>
<dbReference type="CDD" id="cd00342">
    <property type="entry name" value="gram_neg_porins"/>
    <property type="match status" value="1"/>
</dbReference>
<comment type="subunit">
    <text evidence="2">Homotrimer.</text>
</comment>
<dbReference type="Proteomes" id="UP000305674">
    <property type="component" value="Unassembled WGS sequence"/>
</dbReference>
<dbReference type="PANTHER" id="PTHR34501">
    <property type="entry name" value="PROTEIN YDDL-RELATED"/>
    <property type="match status" value="1"/>
</dbReference>